<reference evidence="1 2" key="2">
    <citation type="journal article" date="2014" name="Genome Announc.">
        <title>Complete Genome Sequence of Methanoregula formicica SMSPT, a Mesophilic Hydrogenotrophic Methanogen Isolated from a Methanogenic Upflow Anaerobic Sludge Blanket Reactor.</title>
        <authorList>
            <person name="Yamamoto K."/>
            <person name="Tamaki H."/>
            <person name="Cadillo-Quiroz H."/>
            <person name="Imachi H."/>
            <person name="Kyrpides N."/>
            <person name="Woyke T."/>
            <person name="Goodwin L."/>
            <person name="Zinder S.H."/>
            <person name="Kamagata Y."/>
            <person name="Liu W.T."/>
        </authorList>
    </citation>
    <scope>NUCLEOTIDE SEQUENCE [LARGE SCALE GENOMIC DNA]</scope>
    <source>
        <strain evidence="2">DSM 22288 / NBRC 105244 / SMSP</strain>
    </source>
</reference>
<organism evidence="1 2">
    <name type="scientific">Methanoregula formicica (strain DSM 22288 / NBRC 105244 / SMSP)</name>
    <dbReference type="NCBI Taxonomy" id="593750"/>
    <lineage>
        <taxon>Archaea</taxon>
        <taxon>Methanobacteriati</taxon>
        <taxon>Methanobacteriota</taxon>
        <taxon>Stenosarchaea group</taxon>
        <taxon>Methanomicrobia</taxon>
        <taxon>Methanomicrobiales</taxon>
        <taxon>Methanoregulaceae</taxon>
        <taxon>Methanoregula</taxon>
    </lineage>
</organism>
<dbReference type="HOGENOM" id="CLU_3094077_0_0_2"/>
<dbReference type="KEGG" id="mfo:Metfor_1782"/>
<evidence type="ECO:0000313" key="1">
    <source>
        <dbReference type="EMBL" id="AGB02805.1"/>
    </source>
</evidence>
<sequence precursor="true">MPAKKFKPEDVIGKPYRRGLLPYGGGIVRGKIAFAVSEEEHNADMKRLKALRP</sequence>
<dbReference type="AlphaFoldDB" id="L0HFM4"/>
<dbReference type="RefSeq" id="WP_015285768.1">
    <property type="nucleotide sequence ID" value="NC_019943.1"/>
</dbReference>
<reference evidence="2" key="1">
    <citation type="submission" date="2011-12" db="EMBL/GenBank/DDBJ databases">
        <title>Complete sequence of Methanoregula formicicum SMSP.</title>
        <authorList>
            <person name="Lucas S."/>
            <person name="Han J."/>
            <person name="Lapidus A."/>
            <person name="Cheng J.-F."/>
            <person name="Goodwin L."/>
            <person name="Pitluck S."/>
            <person name="Peters L."/>
            <person name="Ovchinnikova G."/>
            <person name="Teshima H."/>
            <person name="Detter J.C."/>
            <person name="Han C."/>
            <person name="Tapia R."/>
            <person name="Land M."/>
            <person name="Hauser L."/>
            <person name="Kyrpides N."/>
            <person name="Ivanova N."/>
            <person name="Pagani I."/>
            <person name="Imachi H."/>
            <person name="Tamaki H."/>
            <person name="Sekiguchi Y."/>
            <person name="Kamagata Y."/>
            <person name="Cadillo-Quiroz H."/>
            <person name="Zinder S."/>
            <person name="Liu W.-T."/>
            <person name="Woyke T."/>
        </authorList>
    </citation>
    <scope>NUCLEOTIDE SEQUENCE [LARGE SCALE GENOMIC DNA]</scope>
    <source>
        <strain evidence="2">DSM 22288 / NBRC 105244 / SMSP</strain>
    </source>
</reference>
<dbReference type="EMBL" id="CP003167">
    <property type="protein sequence ID" value="AGB02805.1"/>
    <property type="molecule type" value="Genomic_DNA"/>
</dbReference>
<dbReference type="Proteomes" id="UP000010824">
    <property type="component" value="Chromosome"/>
</dbReference>
<dbReference type="GeneID" id="62009173"/>
<evidence type="ECO:0000313" key="2">
    <source>
        <dbReference type="Proteomes" id="UP000010824"/>
    </source>
</evidence>
<name>L0HFM4_METFS</name>
<dbReference type="OrthoDB" id="117791at2157"/>
<accession>L0HFM4</accession>
<dbReference type="InterPro" id="IPR020719">
    <property type="entry name" value="RNA3'_term_phos_cycl-like_CS"/>
</dbReference>
<protein>
    <submittedName>
        <fullName evidence="1">Uncharacterized protein</fullName>
    </submittedName>
</protein>
<keyword evidence="2" id="KW-1185">Reference proteome</keyword>
<gene>
    <name evidence="1" type="ordered locus">Metfor_1782</name>
</gene>
<proteinExistence type="predicted"/>
<dbReference type="PROSITE" id="PS01287">
    <property type="entry name" value="RTC"/>
    <property type="match status" value="1"/>
</dbReference>
<dbReference type="InParanoid" id="L0HFM4"/>